<gene>
    <name evidence="3" type="ORF">Dbus_chr2Lg1856</name>
</gene>
<feature type="compositionally biased region" description="Basic residues" evidence="1">
    <location>
        <begin position="1"/>
        <end position="11"/>
    </location>
</feature>
<dbReference type="PANTHER" id="PTHR46536:SF3">
    <property type="entry name" value="ARF7 EFFECTOR PROTEIN C-TERMINAL DOMAIN-CONTAINING PROTEIN"/>
    <property type="match status" value="1"/>
</dbReference>
<dbReference type="Proteomes" id="UP000494163">
    <property type="component" value="Chromosome 2L"/>
</dbReference>
<reference evidence="3 4" key="1">
    <citation type="submission" date="2015-08" db="EMBL/GenBank/DDBJ databases">
        <title>Ancestral chromatin configuration constrains chromatin evolution on differentiating sex chromosomes in Drosophila.</title>
        <authorList>
            <person name="Zhou Q."/>
            <person name="Bachtrog D."/>
        </authorList>
    </citation>
    <scope>NUCLEOTIDE SEQUENCE [LARGE SCALE GENOMIC DNA]</scope>
    <source>
        <tissue evidence="3">Whole larvae</tissue>
    </source>
</reference>
<accession>A0A0M4E664</accession>
<organism evidence="3 4">
    <name type="scientific">Drosophila busckii</name>
    <name type="common">Fruit fly</name>
    <dbReference type="NCBI Taxonomy" id="30019"/>
    <lineage>
        <taxon>Eukaryota</taxon>
        <taxon>Metazoa</taxon>
        <taxon>Ecdysozoa</taxon>
        <taxon>Arthropoda</taxon>
        <taxon>Hexapoda</taxon>
        <taxon>Insecta</taxon>
        <taxon>Pterygota</taxon>
        <taxon>Neoptera</taxon>
        <taxon>Endopterygota</taxon>
        <taxon>Diptera</taxon>
        <taxon>Brachycera</taxon>
        <taxon>Muscomorpha</taxon>
        <taxon>Ephydroidea</taxon>
        <taxon>Drosophilidae</taxon>
        <taxon>Drosophila</taxon>
    </lineage>
</organism>
<name>A0A0M4E664_DROBS</name>
<dbReference type="AlphaFoldDB" id="A0A0M4E664"/>
<proteinExistence type="predicted"/>
<dbReference type="STRING" id="30019.A0A0M4E664"/>
<evidence type="ECO:0000259" key="2">
    <source>
        <dbReference type="Pfam" id="PF14949"/>
    </source>
</evidence>
<evidence type="ECO:0000313" key="3">
    <source>
        <dbReference type="EMBL" id="ALC39771.1"/>
    </source>
</evidence>
<evidence type="ECO:0000256" key="1">
    <source>
        <dbReference type="SAM" id="MobiDB-lite"/>
    </source>
</evidence>
<feature type="domain" description="ARF7 effector protein C-terminal" evidence="2">
    <location>
        <begin position="18"/>
        <end position="99"/>
    </location>
</feature>
<protein>
    <submittedName>
        <fullName evidence="3">CG14464</fullName>
    </submittedName>
</protein>
<dbReference type="InterPro" id="IPR029264">
    <property type="entry name" value="ARF7EP_C"/>
</dbReference>
<keyword evidence="4" id="KW-1185">Reference proteome</keyword>
<feature type="region of interest" description="Disordered" evidence="1">
    <location>
        <begin position="1"/>
        <end position="21"/>
    </location>
</feature>
<dbReference type="EMBL" id="CP012523">
    <property type="protein sequence ID" value="ALC39771.1"/>
    <property type="molecule type" value="Genomic_DNA"/>
</dbReference>
<dbReference type="Pfam" id="PF14949">
    <property type="entry name" value="ARF7EP_C"/>
    <property type="match status" value="1"/>
</dbReference>
<evidence type="ECO:0000313" key="4">
    <source>
        <dbReference type="Proteomes" id="UP000494163"/>
    </source>
</evidence>
<dbReference type="PANTHER" id="PTHR46536">
    <property type="entry name" value="ARL14 EFFECTOR PROTEIN"/>
    <property type="match status" value="1"/>
</dbReference>
<sequence>MSSRSLRQRPQRKTDESVDDGMVDTEKTKCKKGRKKSLWGHKSCPYDEYGNIRHNGLDVCDCMNDKCDGCWYPCRICGSTRCGPQCRASRKFYYESIQYDGKELVITNPQIPYLKN</sequence>
<dbReference type="OMA" id="LDVCDCM"/>
<dbReference type="OrthoDB" id="5984406at2759"/>